<dbReference type="Pfam" id="PF01329">
    <property type="entry name" value="Pterin_4a"/>
    <property type="match status" value="1"/>
</dbReference>
<sequence length="121" mass="13367">MATPRPLSSPDITRRLNEALPHWRHQDGALRRDYRTGGWRATLLAANAIAHLAELAWHHPELELGYDHVGIRLSTHSAGGVTDLDLALAEEIERWLGWRPGPDSALSGTPAEHAYLIDDPG</sequence>
<dbReference type="GO" id="GO:0006729">
    <property type="term" value="P:tetrahydrobiopterin biosynthetic process"/>
    <property type="evidence" value="ECO:0007669"/>
    <property type="project" value="InterPro"/>
</dbReference>
<organism evidence="5 6">
    <name type="scientific">Marichromatium gracile</name>
    <name type="common">Chromatium gracile</name>
    <dbReference type="NCBI Taxonomy" id="1048"/>
    <lineage>
        <taxon>Bacteria</taxon>
        <taxon>Pseudomonadati</taxon>
        <taxon>Pseudomonadota</taxon>
        <taxon>Gammaproteobacteria</taxon>
        <taxon>Chromatiales</taxon>
        <taxon>Chromatiaceae</taxon>
        <taxon>Marichromatium</taxon>
    </lineage>
</organism>
<dbReference type="EC" id="4.2.1.96" evidence="3"/>
<comment type="caution">
    <text evidence="5">The sequence shown here is derived from an EMBL/GenBank/DDBJ whole genome shotgun (WGS) entry which is preliminary data.</text>
</comment>
<keyword evidence="4" id="KW-0456">Lyase</keyword>
<dbReference type="SUPFAM" id="SSF55248">
    <property type="entry name" value="PCD-like"/>
    <property type="match status" value="1"/>
</dbReference>
<dbReference type="Gene3D" id="3.30.1360.20">
    <property type="entry name" value="Transcriptional coactivator/pterin dehydratase"/>
    <property type="match status" value="1"/>
</dbReference>
<dbReference type="InterPro" id="IPR036428">
    <property type="entry name" value="PCD_sf"/>
</dbReference>
<dbReference type="GO" id="GO:0008124">
    <property type="term" value="F:4-alpha-hydroxytetrahydrobiopterin dehydratase activity"/>
    <property type="evidence" value="ECO:0007669"/>
    <property type="project" value="UniProtKB-EC"/>
</dbReference>
<dbReference type="AlphaFoldDB" id="A0A4R4AKT6"/>
<evidence type="ECO:0000256" key="4">
    <source>
        <dbReference type="ARBA" id="ARBA00023239"/>
    </source>
</evidence>
<evidence type="ECO:0000256" key="2">
    <source>
        <dbReference type="ARBA" id="ARBA00006472"/>
    </source>
</evidence>
<protein>
    <recommendedName>
        <fullName evidence="3">4a-hydroxytetrahydrobiopterin dehydratase</fullName>
        <ecNumber evidence="3">4.2.1.96</ecNumber>
    </recommendedName>
</protein>
<comment type="catalytic activity">
    <reaction evidence="1">
        <text>(4aS,6R)-4a-hydroxy-L-erythro-5,6,7,8-tetrahydrobiopterin = (6R)-L-erythro-6,7-dihydrobiopterin + H2O</text>
        <dbReference type="Rhea" id="RHEA:11920"/>
        <dbReference type="ChEBI" id="CHEBI:15377"/>
        <dbReference type="ChEBI" id="CHEBI:15642"/>
        <dbReference type="ChEBI" id="CHEBI:43120"/>
        <dbReference type="EC" id="4.2.1.96"/>
    </reaction>
</comment>
<dbReference type="EMBL" id="SMDC01000001">
    <property type="protein sequence ID" value="TCW40053.1"/>
    <property type="molecule type" value="Genomic_DNA"/>
</dbReference>
<evidence type="ECO:0000256" key="3">
    <source>
        <dbReference type="ARBA" id="ARBA00013252"/>
    </source>
</evidence>
<accession>A0A4R4AKT6</accession>
<dbReference type="CDD" id="cd00488">
    <property type="entry name" value="PCD_DCoH"/>
    <property type="match status" value="1"/>
</dbReference>
<proteinExistence type="inferred from homology"/>
<comment type="similarity">
    <text evidence="2">Belongs to the pterin-4-alpha-carbinolamine dehydratase family.</text>
</comment>
<dbReference type="PANTHER" id="PTHR12599:SF0">
    <property type="entry name" value="PTERIN-4-ALPHA-CARBINOLAMINE DEHYDRATASE"/>
    <property type="match status" value="1"/>
</dbReference>
<dbReference type="InterPro" id="IPR001533">
    <property type="entry name" value="Pterin_deHydtase"/>
</dbReference>
<name>A0A4R4AKT6_MARGR</name>
<evidence type="ECO:0000256" key="1">
    <source>
        <dbReference type="ARBA" id="ARBA00001554"/>
    </source>
</evidence>
<dbReference type="NCBIfam" id="NF002017">
    <property type="entry name" value="PRK00823.1-2"/>
    <property type="match status" value="1"/>
</dbReference>
<evidence type="ECO:0000313" key="5">
    <source>
        <dbReference type="EMBL" id="TCW40053.1"/>
    </source>
</evidence>
<gene>
    <name evidence="5" type="ORF">EDC29_101470</name>
</gene>
<reference evidence="5 6" key="1">
    <citation type="submission" date="2019-03" db="EMBL/GenBank/DDBJ databases">
        <title>Genomic Encyclopedia of Type Strains, Phase IV (KMG-IV): sequencing the most valuable type-strain genomes for metagenomic binning, comparative biology and taxonomic classification.</title>
        <authorList>
            <person name="Goeker M."/>
        </authorList>
    </citation>
    <scope>NUCLEOTIDE SEQUENCE [LARGE SCALE GENOMIC DNA]</scope>
    <source>
        <strain evidence="5 6">DSM 203</strain>
    </source>
</reference>
<dbReference type="Proteomes" id="UP000295247">
    <property type="component" value="Unassembled WGS sequence"/>
</dbReference>
<evidence type="ECO:0000313" key="6">
    <source>
        <dbReference type="Proteomes" id="UP000295247"/>
    </source>
</evidence>
<dbReference type="RefSeq" id="WP_123141189.1">
    <property type="nucleotide sequence ID" value="NZ_NRRH01000011.1"/>
</dbReference>
<dbReference type="PANTHER" id="PTHR12599">
    <property type="entry name" value="PTERIN-4-ALPHA-CARBINOLAMINE DEHYDRATASE"/>
    <property type="match status" value="1"/>
</dbReference>